<dbReference type="InterPro" id="IPR016024">
    <property type="entry name" value="ARM-type_fold"/>
</dbReference>
<dbReference type="GO" id="GO:0003779">
    <property type="term" value="F:actin binding"/>
    <property type="evidence" value="ECO:0007669"/>
    <property type="project" value="InterPro"/>
</dbReference>
<feature type="compositionally biased region" description="Pro residues" evidence="1">
    <location>
        <begin position="397"/>
        <end position="476"/>
    </location>
</feature>
<dbReference type="PROSITE" id="PS51444">
    <property type="entry name" value="FH2"/>
    <property type="match status" value="1"/>
</dbReference>
<sequence>MEEEEALDDSSPHGAAHPLVIARNSLEGQFKSLDVDGTSFNSIFEADPETCVRSLDDPWQATALKKRLRTAEKDWIKSFLDAGGLEALWTMLDSCIPNEEGVIIGDAQQQGLLRCVECIRTLLSSPDALDTLVIGATPNKYIERLLKVMHLPMSVDSAFIKIYCLLILSAISRHSDEGFRATIKAFDNHKIQYQLRHRFSLLVYELRSPLSPPEYQAMIMAFINYLIASCDDITERFQLRSAFNALQLPDIIQEICDTSELPPSLLQQLKIYHLKQEKDNSLAEIPGGVDLNNHNDVYRVVFEKFFNTEHSGSFLGVLQKLLILERDSPRTGAVFQSLESFLDRALAMTDPVQVERARRVTVEELKKAIENEEKRKKEKTPPIAPKNSKSPEASPSSAPPPPTPEAPPPPPAPGAPPPPPAPGAPPPPPVPGAPPPPPAPGVPPPPPAPGAPPPPPAPGAPPPPPPPAPGAPPPPGIQSDSSSKFWGVAKVVLSLFQKARQMKPSVKMKRVNWKKVPEKVARDSKALWHIEDSIKFPFDVDIIKESVEKFFHNEFKTITLEEKDGPKQVELDQQTQMNVSIILNDFKSISTILICEMIEVGLSHPQQKLAAHHFDTIEKALTKKEAQTLSEFDGEEESLGKSERFIYRISQIPWCLFRVKVMKFQLTFDESIQHLSQLLDLIKLGLDELVKSESLREVFFTILLIGNIINGNNNQGKAFGFTIPSLEQFTALVANVNTKGTNFIHYLVTVIENYLPHLLDFPSEMPHLQELSRIPFKDVEKEVSLLREELNGYKANLEDGGPPDDLAEQMTVFIPNADNVLRKLETKVESVRTKTSSVSEYFCDERPDFINKVFEELWNFVEVFQKCIKDVSQTKPIPSLTAPKEPEPIKSIPEEAEPTHTKAAINAITQDDFDIITPTSQPHHVHLYSPPSFRLESLGEDDEYEEQQPKTLSHSMTQPGYLNPLGATGPVGYSRLLSVGAPRSLKRKQASLGDVPHGQGPGGFYRSISVQPLAKFNTIYGSNKHDLEKVLFRMADAIKKDLQLQ</sequence>
<dbReference type="PANTHER" id="PTHR46345:SF8">
    <property type="entry name" value="FORMIN 3, ISOFORM B"/>
    <property type="match status" value="1"/>
</dbReference>
<dbReference type="EnsemblMetazoa" id="Aqu2.1.41909_001">
    <property type="protein sequence ID" value="Aqu2.1.41909_001"/>
    <property type="gene ID" value="Aqu2.1.41909"/>
</dbReference>
<gene>
    <name evidence="4" type="primary">105315748</name>
</gene>
<protein>
    <recommendedName>
        <fullName evidence="6">FH2 domain-containing protein</fullName>
    </recommendedName>
</protein>
<dbReference type="PRINTS" id="PR01218">
    <property type="entry name" value="PSTLEXTENSIN"/>
</dbReference>
<dbReference type="InParanoid" id="A0A1X7VPX0"/>
<dbReference type="SUPFAM" id="SSF101447">
    <property type="entry name" value="Formin homology 2 domain (FH2 domain)"/>
    <property type="match status" value="1"/>
</dbReference>
<feature type="domain" description="FH2" evidence="3">
    <location>
        <begin position="498"/>
        <end position="890"/>
    </location>
</feature>
<keyword evidence="5" id="KW-1185">Reference proteome</keyword>
<name>A0A1X7VPX0_AMPQE</name>
<dbReference type="KEGG" id="aqu:105315748"/>
<dbReference type="STRING" id="400682.A0A1X7VPX0"/>
<dbReference type="InterPro" id="IPR011989">
    <property type="entry name" value="ARM-like"/>
</dbReference>
<dbReference type="PANTHER" id="PTHR46345">
    <property type="entry name" value="INVERTED FORMIN-2"/>
    <property type="match status" value="1"/>
</dbReference>
<feature type="region of interest" description="Disordered" evidence="1">
    <location>
        <begin position="371"/>
        <end position="482"/>
    </location>
</feature>
<dbReference type="SMART" id="SM01139">
    <property type="entry name" value="Drf_FH3"/>
    <property type="match status" value="1"/>
</dbReference>
<dbReference type="SMART" id="SM00498">
    <property type="entry name" value="FH2"/>
    <property type="match status" value="1"/>
</dbReference>
<feature type="domain" description="GBD/FH3" evidence="2">
    <location>
        <begin position="1"/>
        <end position="353"/>
    </location>
</feature>
<dbReference type="OrthoDB" id="26518at2759"/>
<organism evidence="4">
    <name type="scientific">Amphimedon queenslandica</name>
    <name type="common">Sponge</name>
    <dbReference type="NCBI Taxonomy" id="400682"/>
    <lineage>
        <taxon>Eukaryota</taxon>
        <taxon>Metazoa</taxon>
        <taxon>Porifera</taxon>
        <taxon>Demospongiae</taxon>
        <taxon>Heteroscleromorpha</taxon>
        <taxon>Haplosclerida</taxon>
        <taxon>Niphatidae</taxon>
        <taxon>Amphimedon</taxon>
    </lineage>
</organism>
<reference evidence="5" key="1">
    <citation type="journal article" date="2010" name="Nature">
        <title>The Amphimedon queenslandica genome and the evolution of animal complexity.</title>
        <authorList>
            <person name="Srivastava M."/>
            <person name="Simakov O."/>
            <person name="Chapman J."/>
            <person name="Fahey B."/>
            <person name="Gauthier M.E."/>
            <person name="Mitros T."/>
            <person name="Richards G.S."/>
            <person name="Conaco C."/>
            <person name="Dacre M."/>
            <person name="Hellsten U."/>
            <person name="Larroux C."/>
            <person name="Putnam N.H."/>
            <person name="Stanke M."/>
            <person name="Adamska M."/>
            <person name="Darling A."/>
            <person name="Degnan S.M."/>
            <person name="Oakley T.H."/>
            <person name="Plachetzki D.C."/>
            <person name="Zhai Y."/>
            <person name="Adamski M."/>
            <person name="Calcino A."/>
            <person name="Cummins S.F."/>
            <person name="Goodstein D.M."/>
            <person name="Harris C."/>
            <person name="Jackson D.J."/>
            <person name="Leys S.P."/>
            <person name="Shu S."/>
            <person name="Woodcroft B.J."/>
            <person name="Vervoort M."/>
            <person name="Kosik K.S."/>
            <person name="Manning G."/>
            <person name="Degnan B.M."/>
            <person name="Rokhsar D.S."/>
        </authorList>
    </citation>
    <scope>NUCLEOTIDE SEQUENCE [LARGE SCALE GENOMIC DNA]</scope>
</reference>
<reference evidence="4" key="2">
    <citation type="submission" date="2017-05" db="UniProtKB">
        <authorList>
            <consortium name="EnsemblMetazoa"/>
        </authorList>
    </citation>
    <scope>IDENTIFICATION</scope>
</reference>
<evidence type="ECO:0000256" key="1">
    <source>
        <dbReference type="SAM" id="MobiDB-lite"/>
    </source>
</evidence>
<evidence type="ECO:0000313" key="5">
    <source>
        <dbReference type="Proteomes" id="UP000007879"/>
    </source>
</evidence>
<evidence type="ECO:0000313" key="4">
    <source>
        <dbReference type="EnsemblMetazoa" id="Aqu2.1.41909_001"/>
    </source>
</evidence>
<dbReference type="Gene3D" id="1.20.58.2220">
    <property type="entry name" value="Formin, FH2 domain"/>
    <property type="match status" value="1"/>
</dbReference>
<accession>A0A1X7VPX0</accession>
<dbReference type="InterPro" id="IPR010472">
    <property type="entry name" value="FH3_dom"/>
</dbReference>
<dbReference type="Pfam" id="PF02181">
    <property type="entry name" value="FH2"/>
    <property type="match status" value="1"/>
</dbReference>
<dbReference type="InterPro" id="IPR015425">
    <property type="entry name" value="FH2_Formin"/>
</dbReference>
<proteinExistence type="predicted"/>
<dbReference type="InterPro" id="IPR042201">
    <property type="entry name" value="FH2_Formin_sf"/>
</dbReference>
<dbReference type="Pfam" id="PF06367">
    <property type="entry name" value="Drf_FH3"/>
    <property type="match status" value="1"/>
</dbReference>
<dbReference type="InterPro" id="IPR003882">
    <property type="entry name" value="Pistil_extensin"/>
</dbReference>
<dbReference type="SUPFAM" id="SSF48371">
    <property type="entry name" value="ARM repeat"/>
    <property type="match status" value="1"/>
</dbReference>
<dbReference type="AlphaFoldDB" id="A0A1X7VPX0"/>
<dbReference type="PROSITE" id="PS51232">
    <property type="entry name" value="GBD_FH3"/>
    <property type="match status" value="1"/>
</dbReference>
<dbReference type="Proteomes" id="UP000007879">
    <property type="component" value="Unassembled WGS sequence"/>
</dbReference>
<evidence type="ECO:0008006" key="6">
    <source>
        <dbReference type="Google" id="ProtNLM"/>
    </source>
</evidence>
<evidence type="ECO:0000259" key="3">
    <source>
        <dbReference type="PROSITE" id="PS51444"/>
    </source>
</evidence>
<feature type="region of interest" description="Disordered" evidence="1">
    <location>
        <begin position="878"/>
        <end position="898"/>
    </location>
</feature>
<dbReference type="Gene3D" id="1.25.10.10">
    <property type="entry name" value="Leucine-rich Repeat Variant"/>
    <property type="match status" value="1"/>
</dbReference>
<evidence type="ECO:0000259" key="2">
    <source>
        <dbReference type="PROSITE" id="PS51232"/>
    </source>
</evidence>
<dbReference type="EnsemblMetazoa" id="XM_020002877.1">
    <property type="protein sequence ID" value="XP_019858436.1"/>
    <property type="gene ID" value="LOC105315748"/>
</dbReference>
<dbReference type="InterPro" id="IPR014768">
    <property type="entry name" value="GBD/FH3_dom"/>
</dbReference>